<protein>
    <recommendedName>
        <fullName evidence="3">Arginine/agmatine antiporter</fullName>
    </recommendedName>
</protein>
<evidence type="ECO:0000256" key="3">
    <source>
        <dbReference type="ARBA" id="ARBA00021069"/>
    </source>
</evidence>
<evidence type="ECO:0000256" key="7">
    <source>
        <dbReference type="ARBA" id="ARBA00023136"/>
    </source>
</evidence>
<keyword evidence="4" id="KW-1003">Cell membrane</keyword>
<comment type="function">
    <text evidence="8">Major component of the acid-resistance (AR) system allowing enteric pathogens to survive the acidic environment in the stomach. Exchanges extracellular arginine for its intracellular decarboxylation product agmatine (Agm) thereby expelling intracellular protons. Probably undergoes several conformational states in order to translocate the substrate across the membrane; keeps the substrate accessible to only 1 side of the membrane at a time by opening and closing 3 membrane-internal gates.</text>
</comment>
<evidence type="ECO:0000313" key="10">
    <source>
        <dbReference type="EMBL" id="UZW74893.1"/>
    </source>
</evidence>
<keyword evidence="7 9" id="KW-0472">Membrane</keyword>
<gene>
    <name evidence="10" type="ORF">NNL22_18015</name>
</gene>
<keyword evidence="11" id="KW-1185">Reference proteome</keyword>
<dbReference type="GO" id="GO:0022857">
    <property type="term" value="F:transmembrane transporter activity"/>
    <property type="evidence" value="ECO:0007669"/>
    <property type="project" value="InterPro"/>
</dbReference>
<feature type="transmembrane region" description="Helical" evidence="9">
    <location>
        <begin position="344"/>
        <end position="363"/>
    </location>
</feature>
<evidence type="ECO:0000256" key="4">
    <source>
        <dbReference type="ARBA" id="ARBA00022475"/>
    </source>
</evidence>
<evidence type="ECO:0000256" key="2">
    <source>
        <dbReference type="ARBA" id="ARBA00008220"/>
    </source>
</evidence>
<sequence length="457" mass="48949">MNTETTISQPPLVTKASNNAVEKKRDTKRIGIWVCSSLVVGNMIGSGIFLLPASLGQYGPISLFGWLITGVGSIILALVFARLTLQSAKNGGPFAYAQAGFGDLAGFFVAWGHWIAAWTGNAALAVAFISYLTVFFPVLKTDSLMAIGATMAVVWGLFFVNLRGVKAVGAIQLATTILKILPLLAFATIGFAYFEPANFADVNTSEESNITAIFATCALTLWAFLGLESATVPAGNVDNPRRTIPRATVFGTGFVAIIYLLVSISIYGIMTPAELQASNAPFADAAQRVWGSWGFYFVAVGAVVSCLGSLNGWLLIQAEVPMAAAKAGLFPKVFGKQDSRGRPVAGMFISTVLLSLLIMSNFSGDLVDLFTFIILLATLSSLIPYLFCSLASIMISVIEGRTSEIEWGKQLFITIFSFTYVIGAIIGAGQEVVYWGTILLLASVPVYVWARWQRKKS</sequence>
<feature type="transmembrane region" description="Helical" evidence="9">
    <location>
        <begin position="407"/>
        <end position="426"/>
    </location>
</feature>
<dbReference type="AlphaFoldDB" id="A0A9E8HHR0"/>
<feature type="transmembrane region" description="Helical" evidence="9">
    <location>
        <begin position="174"/>
        <end position="194"/>
    </location>
</feature>
<evidence type="ECO:0000256" key="8">
    <source>
        <dbReference type="ARBA" id="ARBA00045636"/>
    </source>
</evidence>
<keyword evidence="6 9" id="KW-1133">Transmembrane helix</keyword>
<evidence type="ECO:0000256" key="6">
    <source>
        <dbReference type="ARBA" id="ARBA00022989"/>
    </source>
</evidence>
<organism evidence="10 11">
    <name type="scientific">Alkalimarinus sediminis</name>
    <dbReference type="NCBI Taxonomy" id="1632866"/>
    <lineage>
        <taxon>Bacteria</taxon>
        <taxon>Pseudomonadati</taxon>
        <taxon>Pseudomonadota</taxon>
        <taxon>Gammaproteobacteria</taxon>
        <taxon>Alteromonadales</taxon>
        <taxon>Alteromonadaceae</taxon>
        <taxon>Alkalimarinus</taxon>
    </lineage>
</organism>
<dbReference type="Pfam" id="PF13520">
    <property type="entry name" value="AA_permease_2"/>
    <property type="match status" value="1"/>
</dbReference>
<proteinExistence type="inferred from homology"/>
<reference evidence="10" key="1">
    <citation type="submission" date="2022-07" db="EMBL/GenBank/DDBJ databases">
        <title>Alkalimarinus sp. nov., isolated from gut of a Alitta virens.</title>
        <authorList>
            <person name="Yang A.I."/>
            <person name="Shin N.-R."/>
        </authorList>
    </citation>
    <scope>NUCLEOTIDE SEQUENCE</scope>
    <source>
        <strain evidence="10">FA028</strain>
    </source>
</reference>
<dbReference type="EMBL" id="CP101527">
    <property type="protein sequence ID" value="UZW74893.1"/>
    <property type="molecule type" value="Genomic_DNA"/>
</dbReference>
<feature type="transmembrane region" description="Helical" evidence="9">
    <location>
        <begin position="369"/>
        <end position="395"/>
    </location>
</feature>
<feature type="transmembrane region" description="Helical" evidence="9">
    <location>
        <begin position="209"/>
        <end position="227"/>
    </location>
</feature>
<dbReference type="Gene3D" id="1.20.1740.10">
    <property type="entry name" value="Amino acid/polyamine transporter I"/>
    <property type="match status" value="1"/>
</dbReference>
<evidence type="ECO:0000256" key="1">
    <source>
        <dbReference type="ARBA" id="ARBA00004651"/>
    </source>
</evidence>
<dbReference type="InterPro" id="IPR002293">
    <property type="entry name" value="AA/rel_permease1"/>
</dbReference>
<feature type="transmembrane region" description="Helical" evidence="9">
    <location>
        <begin position="248"/>
        <end position="270"/>
    </location>
</feature>
<dbReference type="PIRSF" id="PIRSF006060">
    <property type="entry name" value="AA_transporter"/>
    <property type="match status" value="1"/>
</dbReference>
<feature type="transmembrane region" description="Helical" evidence="9">
    <location>
        <begin position="290"/>
        <end position="316"/>
    </location>
</feature>
<comment type="subcellular location">
    <subcellularLocation>
        <location evidence="1">Cell membrane</location>
        <topology evidence="1">Multi-pass membrane protein</topology>
    </subcellularLocation>
</comment>
<name>A0A9E8HHR0_9ALTE</name>
<evidence type="ECO:0000256" key="9">
    <source>
        <dbReference type="SAM" id="Phobius"/>
    </source>
</evidence>
<dbReference type="InterPro" id="IPR050367">
    <property type="entry name" value="APC_superfamily"/>
</dbReference>
<comment type="similarity">
    <text evidence="2">Belongs to the amino acid-polyamine-organocation (APC) superfamily. Basic amino acid/polyamine antiporter (APA) (TC 2.A.3.2) family.</text>
</comment>
<keyword evidence="5 9" id="KW-0812">Transmembrane</keyword>
<accession>A0A9E8HHR0</accession>
<evidence type="ECO:0000313" key="11">
    <source>
        <dbReference type="Proteomes" id="UP001164472"/>
    </source>
</evidence>
<feature type="transmembrane region" description="Helical" evidence="9">
    <location>
        <begin position="30"/>
        <end position="51"/>
    </location>
</feature>
<feature type="transmembrane region" description="Helical" evidence="9">
    <location>
        <begin position="104"/>
        <end position="132"/>
    </location>
</feature>
<feature type="transmembrane region" description="Helical" evidence="9">
    <location>
        <begin position="63"/>
        <end position="83"/>
    </location>
</feature>
<feature type="transmembrane region" description="Helical" evidence="9">
    <location>
        <begin position="144"/>
        <end position="162"/>
    </location>
</feature>
<evidence type="ECO:0000256" key="5">
    <source>
        <dbReference type="ARBA" id="ARBA00022692"/>
    </source>
</evidence>
<dbReference type="PANTHER" id="PTHR42770">
    <property type="entry name" value="AMINO ACID TRANSPORTER-RELATED"/>
    <property type="match status" value="1"/>
</dbReference>
<feature type="transmembrane region" description="Helical" evidence="9">
    <location>
        <begin position="432"/>
        <end position="450"/>
    </location>
</feature>
<dbReference type="Proteomes" id="UP001164472">
    <property type="component" value="Chromosome"/>
</dbReference>
<dbReference type="RefSeq" id="WP_251810320.1">
    <property type="nucleotide sequence ID" value="NZ_CP101527.1"/>
</dbReference>
<dbReference type="GO" id="GO:0005886">
    <property type="term" value="C:plasma membrane"/>
    <property type="evidence" value="ECO:0007669"/>
    <property type="project" value="UniProtKB-SubCell"/>
</dbReference>
<dbReference type="KEGG" id="asem:NNL22_18015"/>
<dbReference type="PANTHER" id="PTHR42770:SF18">
    <property type="entry name" value="ARGININE_AGMATINE ANTIPORTER"/>
    <property type="match status" value="1"/>
</dbReference>